<name>A0A9W3BGN9_BIOGL</name>
<comment type="similarity">
    <text evidence="5">Belongs to the G-protein coupled receptor 1 family.</text>
</comment>
<dbReference type="OrthoDB" id="6156219at2759"/>
<dbReference type="PANTHER" id="PTHR46641:SF25">
    <property type="entry name" value="CNMAMIDE RECEPTOR-RELATED"/>
    <property type="match status" value="1"/>
</dbReference>
<proteinExistence type="inferred from homology"/>
<dbReference type="GO" id="GO:0016020">
    <property type="term" value="C:membrane"/>
    <property type="evidence" value="ECO:0007669"/>
    <property type="project" value="UniProtKB-SubCell"/>
</dbReference>
<evidence type="ECO:0000256" key="4">
    <source>
        <dbReference type="ARBA" id="ARBA00023136"/>
    </source>
</evidence>
<keyword evidence="5 9" id="KW-0675">Receptor</keyword>
<keyword evidence="5" id="KW-0297">G-protein coupled receptor</keyword>
<accession>A0A9W3BGN9</accession>
<evidence type="ECO:0000313" key="8">
    <source>
        <dbReference type="Proteomes" id="UP001165740"/>
    </source>
</evidence>
<dbReference type="SUPFAM" id="SSF81321">
    <property type="entry name" value="Family A G protein-coupled receptor-like"/>
    <property type="match status" value="1"/>
</dbReference>
<dbReference type="GeneID" id="129928396"/>
<sequence length="350" mass="39245">MGTSVKDGNTTDTLTSFVNGTLQPLLIIDIPILYVINTFATVLVNPIIALFGITGNILSIVVLVKSGFSKPSNVLLSALCVADTFVLIASVNIPRFTSFLPGKKPNHITLWEYSETECYILYILTIIIHGFNVYGVKLSAAIVTFITLERFIAVFFPLKFAAIVTTKRAWLAVILAYVIWLPWPLYNFTLYRFSFQYFKFWDLYAGSILIYLDDLFVVTNLYVVIPLGLYMPFIVVTLGSLLIATKVKLTLAKRRSLVSSASAKTKASSSKTTRMLLTVCAVFSITKFASVIEYFADFVNQNEDYNSRELALALSLAIYFLDNVCSASNFFIYVALNKKFRKLLKETIHC</sequence>
<dbReference type="InterPro" id="IPR017452">
    <property type="entry name" value="GPCR_Rhodpsn_7TM"/>
</dbReference>
<dbReference type="Pfam" id="PF00001">
    <property type="entry name" value="7tm_1"/>
    <property type="match status" value="1"/>
</dbReference>
<organism evidence="8 9">
    <name type="scientific">Biomphalaria glabrata</name>
    <name type="common">Bloodfluke planorb</name>
    <name type="synonym">Freshwater snail</name>
    <dbReference type="NCBI Taxonomy" id="6526"/>
    <lineage>
        <taxon>Eukaryota</taxon>
        <taxon>Metazoa</taxon>
        <taxon>Spiralia</taxon>
        <taxon>Lophotrochozoa</taxon>
        <taxon>Mollusca</taxon>
        <taxon>Gastropoda</taxon>
        <taxon>Heterobranchia</taxon>
        <taxon>Euthyneura</taxon>
        <taxon>Panpulmonata</taxon>
        <taxon>Hygrophila</taxon>
        <taxon>Lymnaeoidea</taxon>
        <taxon>Planorbidae</taxon>
        <taxon>Biomphalaria</taxon>
    </lineage>
</organism>
<feature type="transmembrane region" description="Helical" evidence="6">
    <location>
        <begin position="229"/>
        <end position="247"/>
    </location>
</feature>
<evidence type="ECO:0000313" key="9">
    <source>
        <dbReference type="RefSeq" id="XP_055898603.1"/>
    </source>
</evidence>
<dbReference type="PROSITE" id="PS00237">
    <property type="entry name" value="G_PROTEIN_RECEP_F1_1"/>
    <property type="match status" value="1"/>
</dbReference>
<dbReference type="PROSITE" id="PS50262">
    <property type="entry name" value="G_PROTEIN_RECEP_F1_2"/>
    <property type="match status" value="1"/>
</dbReference>
<gene>
    <name evidence="9" type="primary">LOC129928396</name>
</gene>
<feature type="transmembrane region" description="Helical" evidence="6">
    <location>
        <begin position="119"/>
        <end position="136"/>
    </location>
</feature>
<dbReference type="AlphaFoldDB" id="A0A9W3BGN9"/>
<keyword evidence="4 6" id="KW-0472">Membrane</keyword>
<dbReference type="InterPro" id="IPR000276">
    <property type="entry name" value="GPCR_Rhodpsn"/>
</dbReference>
<dbReference type="Gene3D" id="1.20.1070.10">
    <property type="entry name" value="Rhodopsin 7-helix transmembrane proteins"/>
    <property type="match status" value="1"/>
</dbReference>
<keyword evidence="5" id="KW-0807">Transducer</keyword>
<feature type="transmembrane region" description="Helical" evidence="6">
    <location>
        <begin position="316"/>
        <end position="336"/>
    </location>
</feature>
<protein>
    <submittedName>
        <fullName evidence="9">Probable G-protein coupled receptor B0563.6</fullName>
    </submittedName>
</protein>
<reference evidence="9" key="1">
    <citation type="submission" date="2025-08" db="UniProtKB">
        <authorList>
            <consortium name="RefSeq"/>
        </authorList>
    </citation>
    <scope>IDENTIFICATION</scope>
</reference>
<evidence type="ECO:0000256" key="6">
    <source>
        <dbReference type="SAM" id="Phobius"/>
    </source>
</evidence>
<keyword evidence="8" id="KW-1185">Reference proteome</keyword>
<feature type="transmembrane region" description="Helical" evidence="6">
    <location>
        <begin position="32"/>
        <end position="62"/>
    </location>
</feature>
<dbReference type="GO" id="GO:0004930">
    <property type="term" value="F:G protein-coupled receptor activity"/>
    <property type="evidence" value="ECO:0007669"/>
    <property type="project" value="UniProtKB-KW"/>
</dbReference>
<dbReference type="SMART" id="SM01381">
    <property type="entry name" value="7TM_GPCR_Srsx"/>
    <property type="match status" value="1"/>
</dbReference>
<feature type="transmembrane region" description="Helical" evidence="6">
    <location>
        <begin position="169"/>
        <end position="191"/>
    </location>
</feature>
<feature type="transmembrane region" description="Helical" evidence="6">
    <location>
        <begin position="275"/>
        <end position="296"/>
    </location>
</feature>
<evidence type="ECO:0000256" key="1">
    <source>
        <dbReference type="ARBA" id="ARBA00004370"/>
    </source>
</evidence>
<dbReference type="PANTHER" id="PTHR46641">
    <property type="entry name" value="FMRFAMIDE RECEPTOR-RELATED"/>
    <property type="match status" value="1"/>
</dbReference>
<dbReference type="InterPro" id="IPR052954">
    <property type="entry name" value="GPCR-Ligand_Int"/>
</dbReference>
<evidence type="ECO:0000256" key="3">
    <source>
        <dbReference type="ARBA" id="ARBA00022989"/>
    </source>
</evidence>
<keyword evidence="3 6" id="KW-1133">Transmembrane helix</keyword>
<keyword evidence="2 5" id="KW-0812">Transmembrane</keyword>
<dbReference type="Proteomes" id="UP001165740">
    <property type="component" value="Chromosome 9"/>
</dbReference>
<comment type="subcellular location">
    <subcellularLocation>
        <location evidence="1">Membrane</location>
    </subcellularLocation>
</comment>
<feature type="transmembrane region" description="Helical" evidence="6">
    <location>
        <begin position="74"/>
        <end position="93"/>
    </location>
</feature>
<dbReference type="PRINTS" id="PR00237">
    <property type="entry name" value="GPCRRHODOPSN"/>
</dbReference>
<feature type="domain" description="G-protein coupled receptors family 1 profile" evidence="7">
    <location>
        <begin position="55"/>
        <end position="333"/>
    </location>
</feature>
<dbReference type="RefSeq" id="XP_055898603.1">
    <property type="nucleotide sequence ID" value="XM_056042628.1"/>
</dbReference>
<feature type="transmembrane region" description="Helical" evidence="6">
    <location>
        <begin position="143"/>
        <end position="163"/>
    </location>
</feature>
<evidence type="ECO:0000256" key="2">
    <source>
        <dbReference type="ARBA" id="ARBA00022692"/>
    </source>
</evidence>
<evidence type="ECO:0000259" key="7">
    <source>
        <dbReference type="PROSITE" id="PS50262"/>
    </source>
</evidence>
<evidence type="ECO:0000256" key="5">
    <source>
        <dbReference type="RuleBase" id="RU000688"/>
    </source>
</evidence>